<protein>
    <submittedName>
        <fullName evidence="1">Uncharacterized protein</fullName>
    </submittedName>
</protein>
<organism evidence="1 2">
    <name type="scientific">Botryotinia fuckeliana (strain T4)</name>
    <name type="common">Noble rot fungus</name>
    <name type="synonym">Botrytis cinerea</name>
    <dbReference type="NCBI Taxonomy" id="999810"/>
    <lineage>
        <taxon>Eukaryota</taxon>
        <taxon>Fungi</taxon>
        <taxon>Dikarya</taxon>
        <taxon>Ascomycota</taxon>
        <taxon>Pezizomycotina</taxon>
        <taxon>Leotiomycetes</taxon>
        <taxon>Helotiales</taxon>
        <taxon>Sclerotiniaceae</taxon>
        <taxon>Botrytis</taxon>
    </lineage>
</organism>
<evidence type="ECO:0000313" key="1">
    <source>
        <dbReference type="EMBL" id="CCD50075.1"/>
    </source>
</evidence>
<dbReference type="AlphaFoldDB" id="G2YE77"/>
<proteinExistence type="predicted"/>
<evidence type="ECO:0000313" key="2">
    <source>
        <dbReference type="Proteomes" id="UP000008177"/>
    </source>
</evidence>
<gene>
    <name evidence="1" type="ORF">BofuT4_uP093470.1</name>
</gene>
<dbReference type="InParanoid" id="G2YE77"/>
<dbReference type="Proteomes" id="UP000008177">
    <property type="component" value="Unplaced contigs"/>
</dbReference>
<accession>G2YE77</accession>
<sequence>MLPADFPKKNSTASTGDQFSWGVGLEVWACALQQRG</sequence>
<reference evidence="2" key="1">
    <citation type="journal article" date="2011" name="PLoS Genet.">
        <title>Genomic analysis of the necrotrophic fungal pathogens Sclerotinia sclerotiorum and Botrytis cinerea.</title>
        <authorList>
            <person name="Amselem J."/>
            <person name="Cuomo C.A."/>
            <person name="van Kan J.A."/>
            <person name="Viaud M."/>
            <person name="Benito E.P."/>
            <person name="Couloux A."/>
            <person name="Coutinho P.M."/>
            <person name="de Vries R.P."/>
            <person name="Dyer P.S."/>
            <person name="Fillinger S."/>
            <person name="Fournier E."/>
            <person name="Gout L."/>
            <person name="Hahn M."/>
            <person name="Kohn L."/>
            <person name="Lapalu N."/>
            <person name="Plummer K.M."/>
            <person name="Pradier J.M."/>
            <person name="Quevillon E."/>
            <person name="Sharon A."/>
            <person name="Simon A."/>
            <person name="ten Have A."/>
            <person name="Tudzynski B."/>
            <person name="Tudzynski P."/>
            <person name="Wincker P."/>
            <person name="Andrew M."/>
            <person name="Anthouard V."/>
            <person name="Beever R.E."/>
            <person name="Beffa R."/>
            <person name="Benoit I."/>
            <person name="Bouzid O."/>
            <person name="Brault B."/>
            <person name="Chen Z."/>
            <person name="Choquer M."/>
            <person name="Collemare J."/>
            <person name="Cotton P."/>
            <person name="Danchin E.G."/>
            <person name="Da Silva C."/>
            <person name="Gautier A."/>
            <person name="Giraud C."/>
            <person name="Giraud T."/>
            <person name="Gonzalez C."/>
            <person name="Grossetete S."/>
            <person name="Guldener U."/>
            <person name="Henrissat B."/>
            <person name="Howlett B.J."/>
            <person name="Kodira C."/>
            <person name="Kretschmer M."/>
            <person name="Lappartient A."/>
            <person name="Leroch M."/>
            <person name="Levis C."/>
            <person name="Mauceli E."/>
            <person name="Neuveglise C."/>
            <person name="Oeser B."/>
            <person name="Pearson M."/>
            <person name="Poulain J."/>
            <person name="Poussereau N."/>
            <person name="Quesneville H."/>
            <person name="Rascle C."/>
            <person name="Schumacher J."/>
            <person name="Segurens B."/>
            <person name="Sexton A."/>
            <person name="Silva E."/>
            <person name="Sirven C."/>
            <person name="Soanes D.M."/>
            <person name="Talbot N.J."/>
            <person name="Templeton M."/>
            <person name="Yandava C."/>
            <person name="Yarden O."/>
            <person name="Zeng Q."/>
            <person name="Rollins J.A."/>
            <person name="Lebrun M.H."/>
            <person name="Dickman M."/>
        </authorList>
    </citation>
    <scope>NUCLEOTIDE SEQUENCE [LARGE SCALE GENOMIC DNA]</scope>
    <source>
        <strain evidence="2">T4</strain>
    </source>
</reference>
<dbReference type="EMBL" id="FQ790322">
    <property type="protein sequence ID" value="CCD50075.1"/>
    <property type="molecule type" value="Genomic_DNA"/>
</dbReference>
<name>G2YE77_BOTF4</name>
<dbReference type="HOGENOM" id="CLU_3359571_0_0_1"/>